<evidence type="ECO:0000313" key="6">
    <source>
        <dbReference type="Proteomes" id="UP000054495"/>
    </source>
</evidence>
<comment type="subcellular location">
    <subcellularLocation>
        <location evidence="1">Cytoplasm</location>
    </subcellularLocation>
</comment>
<evidence type="ECO:0000256" key="3">
    <source>
        <dbReference type="ARBA" id="ARBA00023054"/>
    </source>
</evidence>
<gene>
    <name evidence="5" type="ORF">ANCCEY_09962</name>
</gene>
<reference evidence="5 6" key="1">
    <citation type="submission" date="2013-05" db="EMBL/GenBank/DDBJ databases">
        <title>Draft genome of the parasitic nematode Anyclostoma ceylanicum.</title>
        <authorList>
            <person name="Mitreva M."/>
        </authorList>
    </citation>
    <scope>NUCLEOTIDE SEQUENCE [LARGE SCALE GENOMIC DNA]</scope>
</reference>
<evidence type="ECO:0000313" key="5">
    <source>
        <dbReference type="EMBL" id="EPB70946.1"/>
    </source>
</evidence>
<evidence type="ECO:0000256" key="1">
    <source>
        <dbReference type="ARBA" id="ARBA00004496"/>
    </source>
</evidence>
<organism evidence="5 6">
    <name type="scientific">Ancylostoma ceylanicum</name>
    <dbReference type="NCBI Taxonomy" id="53326"/>
    <lineage>
        <taxon>Eukaryota</taxon>
        <taxon>Metazoa</taxon>
        <taxon>Ecdysozoa</taxon>
        <taxon>Nematoda</taxon>
        <taxon>Chromadorea</taxon>
        <taxon>Rhabditida</taxon>
        <taxon>Rhabditina</taxon>
        <taxon>Rhabditomorpha</taxon>
        <taxon>Strongyloidea</taxon>
        <taxon>Ancylostomatidae</taxon>
        <taxon>Ancylostomatinae</taxon>
        <taxon>Ancylostoma</taxon>
    </lineage>
</organism>
<protein>
    <recommendedName>
        <fullName evidence="4">Cytohesin Ubiquitin Protein Inducing domain-containing protein</fullName>
    </recommendedName>
</protein>
<feature type="domain" description="Cytohesin Ubiquitin Protein Inducing" evidence="4">
    <location>
        <begin position="103"/>
        <end position="177"/>
    </location>
</feature>
<dbReference type="PANTHER" id="PTHR46079:SF2">
    <property type="entry name" value="FERM DOMAIN-CONTAINING PROTEIN"/>
    <property type="match status" value="1"/>
</dbReference>
<keyword evidence="3" id="KW-0175">Coiled coil</keyword>
<dbReference type="InterPro" id="IPR021774">
    <property type="entry name" value="CUPID"/>
</dbReference>
<keyword evidence="2" id="KW-0963">Cytoplasm</keyword>
<dbReference type="PANTHER" id="PTHR46079">
    <property type="entry name" value="FERM DOMAIN-CONTAINING PROTEIN 4"/>
    <property type="match status" value="1"/>
</dbReference>
<dbReference type="GO" id="GO:0090162">
    <property type="term" value="P:establishment of epithelial cell polarity"/>
    <property type="evidence" value="ECO:0007669"/>
    <property type="project" value="InterPro"/>
</dbReference>
<keyword evidence="6" id="KW-1185">Reference proteome</keyword>
<dbReference type="GO" id="GO:0005737">
    <property type="term" value="C:cytoplasm"/>
    <property type="evidence" value="ECO:0007669"/>
    <property type="project" value="UniProtKB-SubCell"/>
</dbReference>
<evidence type="ECO:0000256" key="2">
    <source>
        <dbReference type="ARBA" id="ARBA00022490"/>
    </source>
</evidence>
<dbReference type="AlphaFoldDB" id="A0A0D6LLQ4"/>
<accession>A0A0D6LLQ4</accession>
<dbReference type="EMBL" id="KE125149">
    <property type="protein sequence ID" value="EPB70946.1"/>
    <property type="molecule type" value="Genomic_DNA"/>
</dbReference>
<dbReference type="Proteomes" id="UP000054495">
    <property type="component" value="Unassembled WGS sequence"/>
</dbReference>
<sequence>MNNGRVVLALRFDSVLLRTCADQSRGRPPGYAVDHRELGERLNRLVSKSSIGSSLPSLRLVLRPVRAFPGPFPSPTVVFQLATLLVIAQYDAVGEEKSGEDRQRDIELYKVLRGRKSELEELLRTRINELRSVCLREGEITGEMPEEIRATLRPGEDMPKLKKRVGTSFSIPEEILKCDKIAEMVSPINAAKERSWKTAISTTPTVKAVPTDTARNLTRS</sequence>
<evidence type="ECO:0000259" key="4">
    <source>
        <dbReference type="Pfam" id="PF11819"/>
    </source>
</evidence>
<name>A0A0D6LLQ4_9BILA</name>
<dbReference type="Pfam" id="PF11819">
    <property type="entry name" value="CUPID"/>
    <property type="match status" value="1"/>
</dbReference>
<dbReference type="InterPro" id="IPR047176">
    <property type="entry name" value="FRMD4A/B"/>
</dbReference>
<proteinExistence type="predicted"/>